<dbReference type="Pfam" id="PF01928">
    <property type="entry name" value="CYTH"/>
    <property type="match status" value="1"/>
</dbReference>
<evidence type="ECO:0000259" key="2">
    <source>
        <dbReference type="PROSITE" id="PS51707"/>
    </source>
</evidence>
<dbReference type="AlphaFoldDB" id="A0A4V1CEQ1"/>
<keyword evidence="5" id="KW-1185">Reference proteome</keyword>
<dbReference type="PROSITE" id="PS51708">
    <property type="entry name" value="CHAD"/>
    <property type="match status" value="1"/>
</dbReference>
<dbReference type="PROSITE" id="PS51707">
    <property type="entry name" value="CYTH"/>
    <property type="match status" value="1"/>
</dbReference>
<feature type="compositionally biased region" description="Low complexity" evidence="1">
    <location>
        <begin position="593"/>
        <end position="608"/>
    </location>
</feature>
<reference evidence="4 5" key="1">
    <citation type="submission" date="2019-04" db="EMBL/GenBank/DDBJ databases">
        <title>Corynebacterium endometrii sp. nov., isolated from the uterus of a cow with endometritis.</title>
        <authorList>
            <person name="Ballas P."/>
            <person name="Ruckert C."/>
            <person name="Wagener K."/>
            <person name="Drillich M."/>
            <person name="Kaempfer P."/>
            <person name="Busse H.-J."/>
            <person name="Ehling-Schulz M."/>
        </authorList>
    </citation>
    <scope>NUCLEOTIDE SEQUENCE [LARGE SCALE GENOMIC DNA]</scope>
    <source>
        <strain evidence="4 5">LMM-1653</strain>
    </source>
</reference>
<feature type="domain" description="CHAD" evidence="3">
    <location>
        <begin position="226"/>
        <end position="538"/>
    </location>
</feature>
<dbReference type="SMART" id="SM00880">
    <property type="entry name" value="CHAD"/>
    <property type="match status" value="1"/>
</dbReference>
<evidence type="ECO:0000256" key="1">
    <source>
        <dbReference type="SAM" id="MobiDB-lite"/>
    </source>
</evidence>
<evidence type="ECO:0000313" key="5">
    <source>
        <dbReference type="Proteomes" id="UP000296352"/>
    </source>
</evidence>
<dbReference type="Gene3D" id="2.40.320.10">
    <property type="entry name" value="Hypothetical Protein Pfu-838710-001"/>
    <property type="match status" value="1"/>
</dbReference>
<proteinExistence type="predicted"/>
<dbReference type="SUPFAM" id="SSF55154">
    <property type="entry name" value="CYTH-like phosphatases"/>
    <property type="match status" value="1"/>
</dbReference>
<dbReference type="Pfam" id="PF05235">
    <property type="entry name" value="CHAD"/>
    <property type="match status" value="1"/>
</dbReference>
<evidence type="ECO:0000259" key="3">
    <source>
        <dbReference type="PROSITE" id="PS51708"/>
    </source>
</evidence>
<dbReference type="SMART" id="SM01118">
    <property type="entry name" value="CYTH"/>
    <property type="match status" value="1"/>
</dbReference>
<feature type="region of interest" description="Disordered" evidence="1">
    <location>
        <begin position="375"/>
        <end position="399"/>
    </location>
</feature>
<dbReference type="InterPro" id="IPR038186">
    <property type="entry name" value="CHAD_dom_sf"/>
</dbReference>
<dbReference type="InterPro" id="IPR023577">
    <property type="entry name" value="CYTH_domain"/>
</dbReference>
<organism evidence="4 5">
    <name type="scientific">Corynebacterium endometrii</name>
    <dbReference type="NCBI Taxonomy" id="2488819"/>
    <lineage>
        <taxon>Bacteria</taxon>
        <taxon>Bacillati</taxon>
        <taxon>Actinomycetota</taxon>
        <taxon>Actinomycetes</taxon>
        <taxon>Mycobacteriales</taxon>
        <taxon>Corynebacteriaceae</taxon>
        <taxon>Corynebacterium</taxon>
    </lineage>
</organism>
<dbReference type="Gene3D" id="1.40.20.10">
    <property type="entry name" value="CHAD domain"/>
    <property type="match status" value="1"/>
</dbReference>
<dbReference type="EMBL" id="CP039247">
    <property type="protein sequence ID" value="QCB28888.1"/>
    <property type="molecule type" value="Genomic_DNA"/>
</dbReference>
<dbReference type="KEGG" id="cee:CENDO_08070"/>
<feature type="region of interest" description="Disordered" evidence="1">
    <location>
        <begin position="569"/>
        <end position="647"/>
    </location>
</feature>
<gene>
    <name evidence="4" type="ORF">CENDO_08070</name>
</gene>
<feature type="domain" description="CYTH" evidence="2">
    <location>
        <begin position="6"/>
        <end position="209"/>
    </location>
</feature>
<feature type="compositionally biased region" description="Basic and acidic residues" evidence="1">
    <location>
        <begin position="609"/>
        <end position="618"/>
    </location>
</feature>
<evidence type="ECO:0000313" key="4">
    <source>
        <dbReference type="EMBL" id="QCB28888.1"/>
    </source>
</evidence>
<name>A0A4V1CEQ1_9CORY</name>
<dbReference type="OrthoDB" id="9777271at2"/>
<dbReference type="InterPro" id="IPR007899">
    <property type="entry name" value="CHAD_dom"/>
</dbReference>
<accession>A0A4V1CEQ1</accession>
<dbReference type="CDD" id="cd07374">
    <property type="entry name" value="CYTH-like_Pase"/>
    <property type="match status" value="1"/>
</dbReference>
<dbReference type="InterPro" id="IPR033469">
    <property type="entry name" value="CYTH-like_dom_sf"/>
</dbReference>
<sequence>MPDNRFLEVEAKFAVDADTARPDLTQLEQIASISEKRNESLSAIYYDTEDLRLTRSKITLRRRTGGHDDGWHIKLPGTMGRIEIRAELHPPVGGEYVIPEELLAQVRSIVRNQPLHPVAQVDNNRCEIVYADAQGTPVAEFCDDRVTARSHLPGGEETSWREWEVELTGEVSGTEAGLKLLSAASSALLAAGARTADSPSKLATALGSSIDNAPLPPFSRVADVDKDSAAFAVVQALKANRDKLVAYDPRVRANEYDSVHQMRVATRELRSHLQTFHGIVAGPEIERIEAELKILAGYLGIARDAEVVEERWKGLLESEDSGALDEAAREHLNRDMGRAYRRAHRRVVAGLNSQRYFDLLDSLDALLADPPVVEAPQQPDTAAEPPQESVDAQKAAGPSEDMATVMARHLTKAYEKLVRRHHKAMENRHNPELTLHEREEYFHDMRKAAKKLRYAAEAAGSAAGLKTKKVYKACKQMQEVLGDFQDSVTSRDKLLEVAATARRRGEDTFGYGVLYQLERSIGQKALEDYEDAFEDIEDAFKSLRKRMKRAEKERVRAARRAEKEAAAKAAKKKAKQEAKAKKAAKKKAKQEAKQAAARDVADAALADAKAQEDKHIAESVDEQWADAAGSMGLAPDGLPLKGDDNQD</sequence>
<dbReference type="Proteomes" id="UP000296352">
    <property type="component" value="Chromosome"/>
</dbReference>
<protein>
    <submittedName>
        <fullName evidence="4">CHAD domain protein</fullName>
    </submittedName>
</protein>
<dbReference type="PANTHER" id="PTHR39339">
    <property type="entry name" value="SLR1444 PROTEIN"/>
    <property type="match status" value="1"/>
</dbReference>
<dbReference type="PANTHER" id="PTHR39339:SF1">
    <property type="entry name" value="CHAD DOMAIN-CONTAINING PROTEIN"/>
    <property type="match status" value="1"/>
</dbReference>